<dbReference type="SUPFAM" id="SSF161098">
    <property type="entry name" value="MetI-like"/>
    <property type="match status" value="1"/>
</dbReference>
<dbReference type="InterPro" id="IPR035906">
    <property type="entry name" value="MetI-like_sf"/>
</dbReference>
<evidence type="ECO:0000256" key="5">
    <source>
        <dbReference type="ARBA" id="ARBA00022989"/>
    </source>
</evidence>
<name>A0ABY7YW80_9HYPH</name>
<dbReference type="InterPro" id="IPR000515">
    <property type="entry name" value="MetI-like"/>
</dbReference>
<feature type="transmembrane region" description="Helical" evidence="7">
    <location>
        <begin position="153"/>
        <end position="172"/>
    </location>
</feature>
<evidence type="ECO:0000259" key="8">
    <source>
        <dbReference type="PROSITE" id="PS50928"/>
    </source>
</evidence>
<protein>
    <submittedName>
        <fullName evidence="9">Sugar ABC transporter permease</fullName>
    </submittedName>
</protein>
<evidence type="ECO:0000313" key="10">
    <source>
        <dbReference type="Proteomes" id="UP001222118"/>
    </source>
</evidence>
<reference evidence="9 10" key="1">
    <citation type="submission" date="2023-02" db="EMBL/GenBank/DDBJ databases">
        <title>Devosia chondri sp. nov., isolated from the phycosphere of marine algae.</title>
        <authorList>
            <person name="Kim J.M."/>
            <person name="Lee J.K."/>
            <person name="Choi B.J."/>
            <person name="Bayburt H."/>
            <person name="Jeon C.O."/>
        </authorList>
    </citation>
    <scope>NUCLEOTIDE SEQUENCE [LARGE SCALE GENOMIC DNA]</scope>
    <source>
        <strain evidence="9 10">G2-5</strain>
    </source>
</reference>
<keyword evidence="4 7" id="KW-0812">Transmembrane</keyword>
<evidence type="ECO:0000256" key="3">
    <source>
        <dbReference type="ARBA" id="ARBA00022475"/>
    </source>
</evidence>
<dbReference type="PANTHER" id="PTHR30193:SF41">
    <property type="entry name" value="DIACETYLCHITOBIOSE UPTAKE SYSTEM PERMEASE PROTEIN NGCF"/>
    <property type="match status" value="1"/>
</dbReference>
<dbReference type="EMBL" id="CP118247">
    <property type="protein sequence ID" value="WDR05199.1"/>
    <property type="molecule type" value="Genomic_DNA"/>
</dbReference>
<feature type="transmembrane region" description="Helical" evidence="7">
    <location>
        <begin position="20"/>
        <end position="46"/>
    </location>
</feature>
<keyword evidence="5 7" id="KW-1133">Transmembrane helix</keyword>
<evidence type="ECO:0000256" key="2">
    <source>
        <dbReference type="ARBA" id="ARBA00022448"/>
    </source>
</evidence>
<proteinExistence type="inferred from homology"/>
<keyword evidence="10" id="KW-1185">Reference proteome</keyword>
<evidence type="ECO:0000256" key="4">
    <source>
        <dbReference type="ARBA" id="ARBA00022692"/>
    </source>
</evidence>
<feature type="transmembrane region" description="Helical" evidence="7">
    <location>
        <begin position="270"/>
        <end position="291"/>
    </location>
</feature>
<evidence type="ECO:0000313" key="9">
    <source>
        <dbReference type="EMBL" id="WDR05199.1"/>
    </source>
</evidence>
<dbReference type="PROSITE" id="PS50928">
    <property type="entry name" value="ABC_TM1"/>
    <property type="match status" value="1"/>
</dbReference>
<evidence type="ECO:0000256" key="7">
    <source>
        <dbReference type="RuleBase" id="RU363032"/>
    </source>
</evidence>
<evidence type="ECO:0000256" key="1">
    <source>
        <dbReference type="ARBA" id="ARBA00004651"/>
    </source>
</evidence>
<organism evidence="9 10">
    <name type="scientific">Devosia rhodophyticola</name>
    <dbReference type="NCBI Taxonomy" id="3026423"/>
    <lineage>
        <taxon>Bacteria</taxon>
        <taxon>Pseudomonadati</taxon>
        <taxon>Pseudomonadota</taxon>
        <taxon>Alphaproteobacteria</taxon>
        <taxon>Hyphomicrobiales</taxon>
        <taxon>Devosiaceae</taxon>
        <taxon>Devosia</taxon>
    </lineage>
</organism>
<evidence type="ECO:0000256" key="6">
    <source>
        <dbReference type="ARBA" id="ARBA00023136"/>
    </source>
</evidence>
<keyword evidence="6 7" id="KW-0472">Membrane</keyword>
<feature type="transmembrane region" description="Helical" evidence="7">
    <location>
        <begin position="113"/>
        <end position="133"/>
    </location>
</feature>
<dbReference type="Proteomes" id="UP001222118">
    <property type="component" value="Chromosome"/>
</dbReference>
<feature type="transmembrane region" description="Helical" evidence="7">
    <location>
        <begin position="80"/>
        <end position="101"/>
    </location>
</feature>
<dbReference type="Gene3D" id="1.10.3720.10">
    <property type="entry name" value="MetI-like"/>
    <property type="match status" value="1"/>
</dbReference>
<keyword evidence="2 7" id="KW-0813">Transport</keyword>
<dbReference type="RefSeq" id="WP_282210718.1">
    <property type="nucleotide sequence ID" value="NZ_CP118247.1"/>
</dbReference>
<dbReference type="CDD" id="cd06261">
    <property type="entry name" value="TM_PBP2"/>
    <property type="match status" value="1"/>
</dbReference>
<comment type="similarity">
    <text evidence="7">Belongs to the binding-protein-dependent transport system permease family.</text>
</comment>
<sequence>MVAKPSTPTGFESHRRRAGIFLVSPAIAAMMLTSIVPLILAIGLSFTDYDLFSTPSFNGLTNYQQLFSDSVFWQALGNTISFAFGQVVIGVVAAIGVALLFNQNLTGGAAMRTIVYIPQAASYVVVALLWNMMLDPAMGPFSRIVQAFGGGPVYFLSSIELAMPSIVVVSLWRNIGYFMIIILAALKSVPKELLEAAALDGAGAIRRFFYITLPEIRSAVVFVAITWFLGGLQMFTQSYVMTGGGPINATKTLVYIMYDEAFSALNIGKASAIAVLLFGAVVVLSVSLRAISYLMRRKSQ</sequence>
<feature type="transmembrane region" description="Helical" evidence="7">
    <location>
        <begin position="216"/>
        <end position="235"/>
    </location>
</feature>
<dbReference type="InterPro" id="IPR051393">
    <property type="entry name" value="ABC_transporter_permease"/>
</dbReference>
<feature type="domain" description="ABC transmembrane type-1" evidence="8">
    <location>
        <begin position="76"/>
        <end position="288"/>
    </location>
</feature>
<keyword evidence="3" id="KW-1003">Cell membrane</keyword>
<gene>
    <name evidence="9" type="ORF">PSQ90_12980</name>
</gene>
<dbReference type="Pfam" id="PF00528">
    <property type="entry name" value="BPD_transp_1"/>
    <property type="match status" value="1"/>
</dbReference>
<dbReference type="PANTHER" id="PTHR30193">
    <property type="entry name" value="ABC TRANSPORTER PERMEASE PROTEIN"/>
    <property type="match status" value="1"/>
</dbReference>
<accession>A0ABY7YW80</accession>
<comment type="subcellular location">
    <subcellularLocation>
        <location evidence="1 7">Cell membrane</location>
        <topology evidence="1 7">Multi-pass membrane protein</topology>
    </subcellularLocation>
</comment>